<evidence type="ECO:0000313" key="1">
    <source>
        <dbReference type="Ensembl" id="ENSCMIP00000038999.1"/>
    </source>
</evidence>
<sequence>LYPNQSPSVNALPVKFAEQEFSTLRREHLTRKLLFEDSTFPASAESLGYKELSQKSGKIKNIGWKRPKVGGQRFPWPVLVEGGSRGQECILLSPQRQEVVGLSPTSGL</sequence>
<dbReference type="GeneTree" id="ENSGT01130000278888"/>
<protein>
    <recommendedName>
        <fullName evidence="3">Calpain catalytic domain-containing protein</fullName>
    </recommendedName>
</protein>
<evidence type="ECO:0000313" key="2">
    <source>
        <dbReference type="Proteomes" id="UP000314986"/>
    </source>
</evidence>
<reference evidence="1" key="5">
    <citation type="submission" date="2025-09" db="UniProtKB">
        <authorList>
            <consortium name="Ensembl"/>
        </authorList>
    </citation>
    <scope>IDENTIFICATION</scope>
</reference>
<proteinExistence type="predicted"/>
<name>A0A4W3J716_CALMI</name>
<dbReference type="Ensembl" id="ENSCMIT00000039561.1">
    <property type="protein sequence ID" value="ENSCMIP00000038999.1"/>
    <property type="gene ID" value="ENSCMIG00000016363.1"/>
</dbReference>
<dbReference type="Proteomes" id="UP000314986">
    <property type="component" value="Unassembled WGS sequence"/>
</dbReference>
<dbReference type="SUPFAM" id="SSF54001">
    <property type="entry name" value="Cysteine proteinases"/>
    <property type="match status" value="1"/>
</dbReference>
<evidence type="ECO:0008006" key="3">
    <source>
        <dbReference type="Google" id="ProtNLM"/>
    </source>
</evidence>
<dbReference type="STRING" id="7868.ENSCMIP00000038999"/>
<reference evidence="2" key="2">
    <citation type="journal article" date="2007" name="PLoS Biol.">
        <title>Survey sequencing and comparative analysis of the elephant shark (Callorhinchus milii) genome.</title>
        <authorList>
            <person name="Venkatesh B."/>
            <person name="Kirkness E.F."/>
            <person name="Loh Y.H."/>
            <person name="Halpern A.L."/>
            <person name="Lee A.P."/>
            <person name="Johnson J."/>
            <person name="Dandona N."/>
            <person name="Viswanathan L.D."/>
            <person name="Tay A."/>
            <person name="Venter J.C."/>
            <person name="Strausberg R.L."/>
            <person name="Brenner S."/>
        </authorList>
    </citation>
    <scope>NUCLEOTIDE SEQUENCE [LARGE SCALE GENOMIC DNA]</scope>
</reference>
<dbReference type="InterPro" id="IPR038765">
    <property type="entry name" value="Papain-like_cys_pep_sf"/>
</dbReference>
<accession>A0A4W3J716</accession>
<reference evidence="2" key="1">
    <citation type="journal article" date="2006" name="Science">
        <title>Ancient noncoding elements conserved in the human genome.</title>
        <authorList>
            <person name="Venkatesh B."/>
            <person name="Kirkness E.F."/>
            <person name="Loh Y.H."/>
            <person name="Halpern A.L."/>
            <person name="Lee A.P."/>
            <person name="Johnson J."/>
            <person name="Dandona N."/>
            <person name="Viswanathan L.D."/>
            <person name="Tay A."/>
            <person name="Venter J.C."/>
            <person name="Strausberg R.L."/>
            <person name="Brenner S."/>
        </authorList>
    </citation>
    <scope>NUCLEOTIDE SEQUENCE [LARGE SCALE GENOMIC DNA]</scope>
</reference>
<organism evidence="1 2">
    <name type="scientific">Callorhinchus milii</name>
    <name type="common">Ghost shark</name>
    <dbReference type="NCBI Taxonomy" id="7868"/>
    <lineage>
        <taxon>Eukaryota</taxon>
        <taxon>Metazoa</taxon>
        <taxon>Chordata</taxon>
        <taxon>Craniata</taxon>
        <taxon>Vertebrata</taxon>
        <taxon>Chondrichthyes</taxon>
        <taxon>Holocephali</taxon>
        <taxon>Chimaeriformes</taxon>
        <taxon>Callorhinchidae</taxon>
        <taxon>Callorhinchus</taxon>
    </lineage>
</organism>
<dbReference type="InParanoid" id="A0A4W3J716"/>
<reference evidence="1" key="4">
    <citation type="submission" date="2025-08" db="UniProtKB">
        <authorList>
            <consortium name="Ensembl"/>
        </authorList>
    </citation>
    <scope>IDENTIFICATION</scope>
</reference>
<dbReference type="AlphaFoldDB" id="A0A4W3J716"/>
<keyword evidence="2" id="KW-1185">Reference proteome</keyword>
<reference evidence="2" key="3">
    <citation type="journal article" date="2014" name="Nature">
        <title>Elephant shark genome provides unique insights into gnathostome evolution.</title>
        <authorList>
            <consortium name="International Elephant Shark Genome Sequencing Consortium"/>
            <person name="Venkatesh B."/>
            <person name="Lee A.P."/>
            <person name="Ravi V."/>
            <person name="Maurya A.K."/>
            <person name="Lian M.M."/>
            <person name="Swann J.B."/>
            <person name="Ohta Y."/>
            <person name="Flajnik M.F."/>
            <person name="Sutoh Y."/>
            <person name="Kasahara M."/>
            <person name="Hoon S."/>
            <person name="Gangu V."/>
            <person name="Roy S.W."/>
            <person name="Irimia M."/>
            <person name="Korzh V."/>
            <person name="Kondrychyn I."/>
            <person name="Lim Z.W."/>
            <person name="Tay B.H."/>
            <person name="Tohari S."/>
            <person name="Kong K.W."/>
            <person name="Ho S."/>
            <person name="Lorente-Galdos B."/>
            <person name="Quilez J."/>
            <person name="Marques-Bonet T."/>
            <person name="Raney B.J."/>
            <person name="Ingham P.W."/>
            <person name="Tay A."/>
            <person name="Hillier L.W."/>
            <person name="Minx P."/>
            <person name="Boehm T."/>
            <person name="Wilson R.K."/>
            <person name="Brenner S."/>
            <person name="Warren W.C."/>
        </authorList>
    </citation>
    <scope>NUCLEOTIDE SEQUENCE [LARGE SCALE GENOMIC DNA]</scope>
</reference>